<evidence type="ECO:0000313" key="1">
    <source>
        <dbReference type="EMBL" id="PIY89199.1"/>
    </source>
</evidence>
<evidence type="ECO:0000313" key="2">
    <source>
        <dbReference type="Proteomes" id="UP000230767"/>
    </source>
</evidence>
<dbReference type="Proteomes" id="UP000230767">
    <property type="component" value="Unassembled WGS sequence"/>
</dbReference>
<dbReference type="EMBL" id="PFLW01000042">
    <property type="protein sequence ID" value="PIY89199.1"/>
    <property type="molecule type" value="Genomic_DNA"/>
</dbReference>
<organism evidence="1 2">
    <name type="scientific">Candidatus Nealsonbacteria bacterium CG_4_10_14_0_8_um_filter_37_14</name>
    <dbReference type="NCBI Taxonomy" id="1974684"/>
    <lineage>
        <taxon>Bacteria</taxon>
        <taxon>Candidatus Nealsoniibacteriota</taxon>
    </lineage>
</organism>
<reference evidence="2" key="1">
    <citation type="submission" date="2017-09" db="EMBL/GenBank/DDBJ databases">
        <title>Depth-based differentiation of microbial function through sediment-hosted aquifers and enrichment of novel symbionts in the deep terrestrial subsurface.</title>
        <authorList>
            <person name="Probst A.J."/>
            <person name="Ladd B."/>
            <person name="Jarett J.K."/>
            <person name="Geller-Mcgrath D.E."/>
            <person name="Sieber C.M.K."/>
            <person name="Emerson J.B."/>
            <person name="Anantharaman K."/>
            <person name="Thomas B.C."/>
            <person name="Malmstrom R."/>
            <person name="Stieglmeier M."/>
            <person name="Klingl A."/>
            <person name="Woyke T."/>
            <person name="Ryan C.M."/>
            <person name="Banfield J.F."/>
        </authorList>
    </citation>
    <scope>NUCLEOTIDE SEQUENCE [LARGE SCALE GENOMIC DNA]</scope>
</reference>
<gene>
    <name evidence="1" type="ORF">COY73_01625</name>
</gene>
<proteinExistence type="predicted"/>
<accession>A0A2M7R6H7</accession>
<protein>
    <submittedName>
        <fullName evidence="1">Uncharacterized protein</fullName>
    </submittedName>
</protein>
<sequence length="103" mass="12385">MDLEDALAVQRALRKKRFLANLGFKVLLKYERKPGWNGELPFYMFKCQNCKLLVCDYPHGFEERQYLSCPECGERIDFVRFSTKIKMFFSILSLLFRLRFSRK</sequence>
<name>A0A2M7R6H7_9BACT</name>
<dbReference type="AlphaFoldDB" id="A0A2M7R6H7"/>
<comment type="caution">
    <text evidence="1">The sequence shown here is derived from an EMBL/GenBank/DDBJ whole genome shotgun (WGS) entry which is preliminary data.</text>
</comment>